<sequence length="69" mass="8190">MRVAYSNFFEMVSQAFFFYHGMYTEETQNPCRLKRRLKGIKQGDQNAKLGIAIGELRFLFKLDLKINYC</sequence>
<protein>
    <submittedName>
        <fullName evidence="1">Uncharacterized protein</fullName>
    </submittedName>
</protein>
<gene>
    <name evidence="1" type="ORF">POPTR_003G023100</name>
</gene>
<dbReference type="EMBL" id="CM009292">
    <property type="protein sequence ID" value="PNT43245.1"/>
    <property type="molecule type" value="Genomic_DNA"/>
</dbReference>
<proteinExistence type="predicted"/>
<dbReference type="AlphaFoldDB" id="A0A2K2B0D9"/>
<dbReference type="Proteomes" id="UP000006729">
    <property type="component" value="Chromosome 3"/>
</dbReference>
<organism evidence="1 2">
    <name type="scientific">Populus trichocarpa</name>
    <name type="common">Western balsam poplar</name>
    <name type="synonym">Populus balsamifera subsp. trichocarpa</name>
    <dbReference type="NCBI Taxonomy" id="3694"/>
    <lineage>
        <taxon>Eukaryota</taxon>
        <taxon>Viridiplantae</taxon>
        <taxon>Streptophyta</taxon>
        <taxon>Embryophyta</taxon>
        <taxon>Tracheophyta</taxon>
        <taxon>Spermatophyta</taxon>
        <taxon>Magnoliopsida</taxon>
        <taxon>eudicotyledons</taxon>
        <taxon>Gunneridae</taxon>
        <taxon>Pentapetalae</taxon>
        <taxon>rosids</taxon>
        <taxon>fabids</taxon>
        <taxon>Malpighiales</taxon>
        <taxon>Salicaceae</taxon>
        <taxon>Saliceae</taxon>
        <taxon>Populus</taxon>
    </lineage>
</organism>
<reference evidence="1 2" key="1">
    <citation type="journal article" date="2006" name="Science">
        <title>The genome of black cottonwood, Populus trichocarpa (Torr. &amp; Gray).</title>
        <authorList>
            <person name="Tuskan G.A."/>
            <person name="Difazio S."/>
            <person name="Jansson S."/>
            <person name="Bohlmann J."/>
            <person name="Grigoriev I."/>
            <person name="Hellsten U."/>
            <person name="Putnam N."/>
            <person name="Ralph S."/>
            <person name="Rombauts S."/>
            <person name="Salamov A."/>
            <person name="Schein J."/>
            <person name="Sterck L."/>
            <person name="Aerts A."/>
            <person name="Bhalerao R.R."/>
            <person name="Bhalerao R.P."/>
            <person name="Blaudez D."/>
            <person name="Boerjan W."/>
            <person name="Brun A."/>
            <person name="Brunner A."/>
            <person name="Busov V."/>
            <person name="Campbell M."/>
            <person name="Carlson J."/>
            <person name="Chalot M."/>
            <person name="Chapman J."/>
            <person name="Chen G.L."/>
            <person name="Cooper D."/>
            <person name="Coutinho P.M."/>
            <person name="Couturier J."/>
            <person name="Covert S."/>
            <person name="Cronk Q."/>
            <person name="Cunningham R."/>
            <person name="Davis J."/>
            <person name="Degroeve S."/>
            <person name="Dejardin A."/>
            <person name="Depamphilis C."/>
            <person name="Detter J."/>
            <person name="Dirks B."/>
            <person name="Dubchak I."/>
            <person name="Duplessis S."/>
            <person name="Ehlting J."/>
            <person name="Ellis B."/>
            <person name="Gendler K."/>
            <person name="Goodstein D."/>
            <person name="Gribskov M."/>
            <person name="Grimwood J."/>
            <person name="Groover A."/>
            <person name="Gunter L."/>
            <person name="Hamberger B."/>
            <person name="Heinze B."/>
            <person name="Helariutta Y."/>
            <person name="Henrissat B."/>
            <person name="Holligan D."/>
            <person name="Holt R."/>
            <person name="Huang W."/>
            <person name="Islam-Faridi N."/>
            <person name="Jones S."/>
            <person name="Jones-Rhoades M."/>
            <person name="Jorgensen R."/>
            <person name="Joshi C."/>
            <person name="Kangasjarvi J."/>
            <person name="Karlsson J."/>
            <person name="Kelleher C."/>
            <person name="Kirkpatrick R."/>
            <person name="Kirst M."/>
            <person name="Kohler A."/>
            <person name="Kalluri U."/>
            <person name="Larimer F."/>
            <person name="Leebens-Mack J."/>
            <person name="Leple J.C."/>
            <person name="Locascio P."/>
            <person name="Lou Y."/>
            <person name="Lucas S."/>
            <person name="Martin F."/>
            <person name="Montanini B."/>
            <person name="Napoli C."/>
            <person name="Nelson D.R."/>
            <person name="Nelson C."/>
            <person name="Nieminen K."/>
            <person name="Nilsson O."/>
            <person name="Pereda V."/>
            <person name="Peter G."/>
            <person name="Philippe R."/>
            <person name="Pilate G."/>
            <person name="Poliakov A."/>
            <person name="Razumovskaya J."/>
            <person name="Richardson P."/>
            <person name="Rinaldi C."/>
            <person name="Ritland K."/>
            <person name="Rouze P."/>
            <person name="Ryaboy D."/>
            <person name="Schmutz J."/>
            <person name="Schrader J."/>
            <person name="Segerman B."/>
            <person name="Shin H."/>
            <person name="Siddiqui A."/>
            <person name="Sterky F."/>
            <person name="Terry A."/>
            <person name="Tsai C.J."/>
            <person name="Uberbacher E."/>
            <person name="Unneberg P."/>
            <person name="Vahala J."/>
            <person name="Wall K."/>
            <person name="Wessler S."/>
            <person name="Yang G."/>
            <person name="Yin T."/>
            <person name="Douglas C."/>
            <person name="Marra M."/>
            <person name="Sandberg G."/>
            <person name="Van de Peer Y."/>
            <person name="Rokhsar D."/>
        </authorList>
    </citation>
    <scope>NUCLEOTIDE SEQUENCE [LARGE SCALE GENOMIC DNA]</scope>
    <source>
        <strain evidence="2">cv. Nisqually</strain>
    </source>
</reference>
<evidence type="ECO:0000313" key="1">
    <source>
        <dbReference type="EMBL" id="PNT43245.1"/>
    </source>
</evidence>
<accession>A0A2K2B0D9</accession>
<evidence type="ECO:0000313" key="2">
    <source>
        <dbReference type="Proteomes" id="UP000006729"/>
    </source>
</evidence>
<dbReference type="InParanoid" id="A0A2K2B0D9"/>
<keyword evidence="2" id="KW-1185">Reference proteome</keyword>
<name>A0A2K2B0D9_POPTR</name>